<keyword evidence="4" id="KW-0378">Hydrolase</keyword>
<evidence type="ECO:0000256" key="5">
    <source>
        <dbReference type="ARBA" id="ARBA00022963"/>
    </source>
</evidence>
<dbReference type="InterPro" id="IPR051406">
    <property type="entry name" value="PLD_domain"/>
</dbReference>
<keyword evidence="9" id="KW-1185">Reference proteome</keyword>
<evidence type="ECO:0000256" key="3">
    <source>
        <dbReference type="ARBA" id="ARBA00012027"/>
    </source>
</evidence>
<organism evidence="8 9">
    <name type="scientific">Actinoplanes philippinensis</name>
    <dbReference type="NCBI Taxonomy" id="35752"/>
    <lineage>
        <taxon>Bacteria</taxon>
        <taxon>Bacillati</taxon>
        <taxon>Actinomycetota</taxon>
        <taxon>Actinomycetes</taxon>
        <taxon>Micromonosporales</taxon>
        <taxon>Micromonosporaceae</taxon>
        <taxon>Actinoplanes</taxon>
    </lineage>
</organism>
<evidence type="ECO:0000256" key="2">
    <source>
        <dbReference type="ARBA" id="ARBA00008664"/>
    </source>
</evidence>
<evidence type="ECO:0000313" key="8">
    <source>
        <dbReference type="EMBL" id="SFE91217.1"/>
    </source>
</evidence>
<comment type="similarity">
    <text evidence="2">Belongs to the phospholipase D family.</text>
</comment>
<evidence type="ECO:0000259" key="7">
    <source>
        <dbReference type="PROSITE" id="PS50035"/>
    </source>
</evidence>
<dbReference type="Proteomes" id="UP000199645">
    <property type="component" value="Unassembled WGS sequence"/>
</dbReference>
<name>A0A1I2EF08_9ACTN</name>
<evidence type="ECO:0000256" key="4">
    <source>
        <dbReference type="ARBA" id="ARBA00022801"/>
    </source>
</evidence>
<dbReference type="CDD" id="cd09116">
    <property type="entry name" value="PLDc_Nuc_like"/>
    <property type="match status" value="1"/>
</dbReference>
<feature type="domain" description="PLD phosphodiesterase" evidence="7">
    <location>
        <begin position="305"/>
        <end position="332"/>
    </location>
</feature>
<sequence length="381" mass="41838">MRYAPRAGADTEAMGLDLGSVEFYAGPPVLGGPDDLDGVIREFIDGAAETLLIAVQELDSRPIAEAVLAAKRRKIRVQVILEGDYLREDPPRADPWAVSGNNEENRVIHAALLRAGVDLITDLNPKIFHQKFIVRDPGLDTAAVLTGSTNFTRTDTGLNPPDNPQQRGNNLNHLVVLRGQTAASLYVAEFQRMRSGTFGALQERVTPRPAEFRLGRIRVKPIFAPYHGPEMEIMKQMLKSAERVDFAMFTFARSSGIDDTMEWLLRAGIPIRGILDRGQGSQEWAATKRLKAAGAELYENTPGNGVRKVHHKLMVIDRRLVVAGSFNFTAPANTLNDENIVVLGDLEETDPAAETAQRRLAAYALAEIDRIVTGLCRPIAA</sequence>
<keyword evidence="5" id="KW-0442">Lipid degradation</keyword>
<evidence type="ECO:0000256" key="1">
    <source>
        <dbReference type="ARBA" id="ARBA00000798"/>
    </source>
</evidence>
<dbReference type="GO" id="GO:0016042">
    <property type="term" value="P:lipid catabolic process"/>
    <property type="evidence" value="ECO:0007669"/>
    <property type="project" value="UniProtKB-KW"/>
</dbReference>
<dbReference type="Gene3D" id="3.30.870.10">
    <property type="entry name" value="Endonuclease Chain A"/>
    <property type="match status" value="2"/>
</dbReference>
<evidence type="ECO:0000256" key="6">
    <source>
        <dbReference type="ARBA" id="ARBA00023098"/>
    </source>
</evidence>
<evidence type="ECO:0000313" key="9">
    <source>
        <dbReference type="Proteomes" id="UP000199645"/>
    </source>
</evidence>
<accession>A0A1I2EF08</accession>
<dbReference type="Pfam" id="PF13091">
    <property type="entry name" value="PLDc_2"/>
    <property type="match status" value="2"/>
</dbReference>
<protein>
    <recommendedName>
        <fullName evidence="3">phospholipase D</fullName>
        <ecNumber evidence="3">3.1.4.4</ecNumber>
    </recommendedName>
</protein>
<keyword evidence="6" id="KW-0443">Lipid metabolism</keyword>
<dbReference type="EMBL" id="FONV01000004">
    <property type="protein sequence ID" value="SFE91217.1"/>
    <property type="molecule type" value="Genomic_DNA"/>
</dbReference>
<reference evidence="8 9" key="1">
    <citation type="submission" date="2016-10" db="EMBL/GenBank/DDBJ databases">
        <authorList>
            <person name="de Groot N.N."/>
        </authorList>
    </citation>
    <scope>NUCLEOTIDE SEQUENCE [LARGE SCALE GENOMIC DNA]</scope>
    <source>
        <strain evidence="8 9">DSM 43019</strain>
    </source>
</reference>
<dbReference type="GO" id="GO:0016891">
    <property type="term" value="F:RNA endonuclease activity producing 5'-phosphomonoesters, hydrolytic mechanism"/>
    <property type="evidence" value="ECO:0007669"/>
    <property type="project" value="TreeGrafter"/>
</dbReference>
<dbReference type="SMART" id="SM00155">
    <property type="entry name" value="PLDc"/>
    <property type="match status" value="2"/>
</dbReference>
<comment type="catalytic activity">
    <reaction evidence="1">
        <text>a 1,2-diacyl-sn-glycero-3-phosphocholine + H2O = a 1,2-diacyl-sn-glycero-3-phosphate + choline + H(+)</text>
        <dbReference type="Rhea" id="RHEA:14445"/>
        <dbReference type="ChEBI" id="CHEBI:15354"/>
        <dbReference type="ChEBI" id="CHEBI:15377"/>
        <dbReference type="ChEBI" id="CHEBI:15378"/>
        <dbReference type="ChEBI" id="CHEBI:57643"/>
        <dbReference type="ChEBI" id="CHEBI:58608"/>
        <dbReference type="EC" id="3.1.4.4"/>
    </reaction>
</comment>
<dbReference type="STRING" id="35752.SAMN05421541_104400"/>
<dbReference type="SUPFAM" id="SSF56024">
    <property type="entry name" value="Phospholipase D/nuclease"/>
    <property type="match status" value="2"/>
</dbReference>
<dbReference type="AlphaFoldDB" id="A0A1I2EF08"/>
<gene>
    <name evidence="8" type="ORF">SAMN05421541_104400</name>
</gene>
<dbReference type="PANTHER" id="PTHR43856">
    <property type="entry name" value="CARDIOLIPIN HYDROLASE"/>
    <property type="match status" value="1"/>
</dbReference>
<dbReference type="PANTHER" id="PTHR43856:SF1">
    <property type="entry name" value="MITOCHONDRIAL CARDIOLIPIN HYDROLASE"/>
    <property type="match status" value="1"/>
</dbReference>
<proteinExistence type="inferred from homology"/>
<dbReference type="GO" id="GO:0004630">
    <property type="term" value="F:phospholipase D activity"/>
    <property type="evidence" value="ECO:0007669"/>
    <property type="project" value="UniProtKB-EC"/>
</dbReference>
<dbReference type="EC" id="3.1.4.4" evidence="3"/>
<dbReference type="PROSITE" id="PS50035">
    <property type="entry name" value="PLD"/>
    <property type="match status" value="1"/>
</dbReference>
<dbReference type="InterPro" id="IPR025202">
    <property type="entry name" value="PLD-like_dom"/>
</dbReference>
<dbReference type="GO" id="GO:0006793">
    <property type="term" value="P:phosphorus metabolic process"/>
    <property type="evidence" value="ECO:0007669"/>
    <property type="project" value="UniProtKB-ARBA"/>
</dbReference>
<dbReference type="InterPro" id="IPR001736">
    <property type="entry name" value="PLipase_D/transphosphatidylase"/>
</dbReference>